<dbReference type="PANTHER" id="PTHR43214:SF37">
    <property type="entry name" value="TRANSCRIPTIONAL REGULATORY PROTEIN YDFI"/>
    <property type="match status" value="1"/>
</dbReference>
<keyword evidence="1 3" id="KW-0597">Phosphoprotein</keyword>
<dbReference type="PROSITE" id="PS50043">
    <property type="entry name" value="HTH_LUXR_2"/>
    <property type="match status" value="1"/>
</dbReference>
<dbReference type="CDD" id="cd06170">
    <property type="entry name" value="LuxR_C_like"/>
    <property type="match status" value="1"/>
</dbReference>
<keyword evidence="2 6" id="KW-0238">DNA-binding</keyword>
<dbReference type="SMART" id="SM00448">
    <property type="entry name" value="REC"/>
    <property type="match status" value="1"/>
</dbReference>
<dbReference type="InterPro" id="IPR011006">
    <property type="entry name" value="CheY-like_superfamily"/>
</dbReference>
<evidence type="ECO:0000256" key="2">
    <source>
        <dbReference type="ARBA" id="ARBA00023125"/>
    </source>
</evidence>
<dbReference type="AlphaFoldDB" id="A0A8J3R0L1"/>
<dbReference type="EMBL" id="BONZ01000077">
    <property type="protein sequence ID" value="GIH19175.1"/>
    <property type="molecule type" value="Genomic_DNA"/>
</dbReference>
<dbReference type="Proteomes" id="UP000642748">
    <property type="component" value="Unassembled WGS sequence"/>
</dbReference>
<evidence type="ECO:0000256" key="1">
    <source>
        <dbReference type="ARBA" id="ARBA00022553"/>
    </source>
</evidence>
<dbReference type="InterPro" id="IPR058245">
    <property type="entry name" value="NreC/VraR/RcsB-like_REC"/>
</dbReference>
<dbReference type="CDD" id="cd17535">
    <property type="entry name" value="REC_NarL-like"/>
    <property type="match status" value="1"/>
</dbReference>
<evidence type="ECO:0000313" key="6">
    <source>
        <dbReference type="EMBL" id="GIH19175.1"/>
    </source>
</evidence>
<dbReference type="PRINTS" id="PR00038">
    <property type="entry name" value="HTHLUXR"/>
</dbReference>
<dbReference type="Pfam" id="PF00196">
    <property type="entry name" value="GerE"/>
    <property type="match status" value="1"/>
</dbReference>
<dbReference type="InterPro" id="IPR016032">
    <property type="entry name" value="Sig_transdc_resp-reg_C-effctor"/>
</dbReference>
<evidence type="ECO:0000259" key="5">
    <source>
        <dbReference type="PROSITE" id="PS50110"/>
    </source>
</evidence>
<feature type="domain" description="HTH luxR-type" evidence="4">
    <location>
        <begin position="143"/>
        <end position="208"/>
    </location>
</feature>
<evidence type="ECO:0000256" key="3">
    <source>
        <dbReference type="PROSITE-ProRule" id="PRU00169"/>
    </source>
</evidence>
<dbReference type="SUPFAM" id="SSF46894">
    <property type="entry name" value="C-terminal effector domain of the bipartite response regulators"/>
    <property type="match status" value="1"/>
</dbReference>
<protein>
    <submittedName>
        <fullName evidence="6">DNA-binding response regulator</fullName>
    </submittedName>
</protein>
<gene>
    <name evidence="6" type="ORF">Raf01_73470</name>
</gene>
<name>A0A8J3R0L1_9ACTN</name>
<organism evidence="6 7">
    <name type="scientific">Rugosimonospora africana</name>
    <dbReference type="NCBI Taxonomy" id="556532"/>
    <lineage>
        <taxon>Bacteria</taxon>
        <taxon>Bacillati</taxon>
        <taxon>Actinomycetota</taxon>
        <taxon>Actinomycetes</taxon>
        <taxon>Micromonosporales</taxon>
        <taxon>Micromonosporaceae</taxon>
        <taxon>Rugosimonospora</taxon>
    </lineage>
</organism>
<feature type="modified residue" description="4-aspartylphosphate" evidence="3">
    <location>
        <position position="54"/>
    </location>
</feature>
<dbReference type="RefSeq" id="WP_203922645.1">
    <property type="nucleotide sequence ID" value="NZ_BONZ01000077.1"/>
</dbReference>
<proteinExistence type="predicted"/>
<dbReference type="PROSITE" id="PS50110">
    <property type="entry name" value="RESPONSE_REGULATORY"/>
    <property type="match status" value="1"/>
</dbReference>
<sequence>MIRLLIVDDHTVVRQSLSFFCAQEPDIDVVGQSASGALAVSMARAAQPDVVLLDLFLPDRDGIEVLAEIRQASPGSRVVMLTSSPEDGHLIAAIDAGATSYLLKISEITEVLSTVRAAARGESVLPPTATAKLLNAVRQRRERNDSHDRLTPRELDVLAALARGQTNREIARGLLIGEETVKSHVSSILGKLGLADRTQAALYALRRSLNRTQDT</sequence>
<dbReference type="InterPro" id="IPR001789">
    <property type="entry name" value="Sig_transdc_resp-reg_receiver"/>
</dbReference>
<evidence type="ECO:0000313" key="7">
    <source>
        <dbReference type="Proteomes" id="UP000642748"/>
    </source>
</evidence>
<reference evidence="6" key="1">
    <citation type="submission" date="2021-01" db="EMBL/GenBank/DDBJ databases">
        <title>Whole genome shotgun sequence of Rugosimonospora africana NBRC 104875.</title>
        <authorList>
            <person name="Komaki H."/>
            <person name="Tamura T."/>
        </authorList>
    </citation>
    <scope>NUCLEOTIDE SEQUENCE</scope>
    <source>
        <strain evidence="6">NBRC 104875</strain>
    </source>
</reference>
<dbReference type="PROSITE" id="PS00622">
    <property type="entry name" value="HTH_LUXR_1"/>
    <property type="match status" value="1"/>
</dbReference>
<dbReference type="GO" id="GO:0003677">
    <property type="term" value="F:DNA binding"/>
    <property type="evidence" value="ECO:0007669"/>
    <property type="project" value="UniProtKB-KW"/>
</dbReference>
<accession>A0A8J3R0L1</accession>
<feature type="domain" description="Response regulatory" evidence="5">
    <location>
        <begin position="3"/>
        <end position="119"/>
    </location>
</feature>
<dbReference type="Pfam" id="PF00072">
    <property type="entry name" value="Response_reg"/>
    <property type="match status" value="1"/>
</dbReference>
<dbReference type="Gene3D" id="3.40.50.2300">
    <property type="match status" value="1"/>
</dbReference>
<dbReference type="InterPro" id="IPR039420">
    <property type="entry name" value="WalR-like"/>
</dbReference>
<dbReference type="PANTHER" id="PTHR43214">
    <property type="entry name" value="TWO-COMPONENT RESPONSE REGULATOR"/>
    <property type="match status" value="1"/>
</dbReference>
<dbReference type="InterPro" id="IPR000792">
    <property type="entry name" value="Tscrpt_reg_LuxR_C"/>
</dbReference>
<dbReference type="GO" id="GO:0006355">
    <property type="term" value="P:regulation of DNA-templated transcription"/>
    <property type="evidence" value="ECO:0007669"/>
    <property type="project" value="InterPro"/>
</dbReference>
<comment type="caution">
    <text evidence="6">The sequence shown here is derived from an EMBL/GenBank/DDBJ whole genome shotgun (WGS) entry which is preliminary data.</text>
</comment>
<keyword evidence="7" id="KW-1185">Reference proteome</keyword>
<dbReference type="SMART" id="SM00421">
    <property type="entry name" value="HTH_LUXR"/>
    <property type="match status" value="1"/>
</dbReference>
<dbReference type="GO" id="GO:0000160">
    <property type="term" value="P:phosphorelay signal transduction system"/>
    <property type="evidence" value="ECO:0007669"/>
    <property type="project" value="InterPro"/>
</dbReference>
<dbReference type="SUPFAM" id="SSF52172">
    <property type="entry name" value="CheY-like"/>
    <property type="match status" value="1"/>
</dbReference>
<evidence type="ECO:0000259" key="4">
    <source>
        <dbReference type="PROSITE" id="PS50043"/>
    </source>
</evidence>